<keyword evidence="3 4" id="KW-0720">Serine protease</keyword>
<keyword evidence="1 4" id="KW-0645">Protease</keyword>
<keyword evidence="2 4" id="KW-0378">Hydrolase</keyword>
<evidence type="ECO:0000259" key="6">
    <source>
        <dbReference type="PROSITE" id="PS50045"/>
    </source>
</evidence>
<comment type="similarity">
    <text evidence="4">Belongs to the peptidase S16 family.</text>
</comment>
<dbReference type="InterPro" id="IPR008269">
    <property type="entry name" value="Lon_proteolytic"/>
</dbReference>
<dbReference type="PROSITE" id="PS50045">
    <property type="entry name" value="SIGMA54_INTERACT_4"/>
    <property type="match status" value="1"/>
</dbReference>
<dbReference type="GO" id="GO:0005524">
    <property type="term" value="F:ATP binding"/>
    <property type="evidence" value="ECO:0007669"/>
    <property type="project" value="InterPro"/>
</dbReference>
<evidence type="ECO:0000256" key="5">
    <source>
        <dbReference type="SAM" id="Phobius"/>
    </source>
</evidence>
<dbReference type="PROSITE" id="PS01046">
    <property type="entry name" value="LON_SER"/>
    <property type="match status" value="1"/>
</dbReference>
<dbReference type="InterPro" id="IPR027417">
    <property type="entry name" value="P-loop_NTPase"/>
</dbReference>
<dbReference type="EC" id="3.4.21.53" evidence="4"/>
<dbReference type="PANTHER" id="PTHR10046">
    <property type="entry name" value="ATP DEPENDENT LON PROTEASE FAMILY MEMBER"/>
    <property type="match status" value="1"/>
</dbReference>
<sequence>MSWTNIFLLVQLVFGVIVGLYFWHLLRNQRTQKVSIDRESKKELEQLRKMREISLTEPLAEKVRPTSFLDIVGQEDGIKSLKAALCGPNPQHVIIYGPPGVGKTAAARLVLEEAKRNPKSPFRTNATFIELDATTARFDERGIADPLIGSVHDPIYQGAGAMGQAGIPQPKKGAVTDAHGGILFIDEIGELHPIQMNKMLKVLEDRKVFLESAYYSEENTMIPTYIHDIFQKGLPADFRLVGATTRSPEEIPPAIRSRCLEVFFRELDTEEIQKVAKNAADKVEMQIGENGIEMIGMYARNGREAINLVQISAGMAINEERPFIKDEDIEWVVHSSQLTPKYEKRIYPIPRIGLVNGLAVYGPNTGALLEIEVTAIKAKDKGSVNVTGIVEEESIGSQTKSIRRKSMAKGSVDNVLTVLRSLDVLPEGYDIHINFPGGIPIDGPSAGIAMATGVYSAVHHTYVNNEVAMTGEISIHGEVKPIGGVYAKIKAAKKAGAKKVIIPAENMQPFLYTIKGIEIIPVRKLKEVFELTFIQENMHRELDVHTTIDETDAQSM</sequence>
<dbReference type="GO" id="GO:0016887">
    <property type="term" value="F:ATP hydrolysis activity"/>
    <property type="evidence" value="ECO:0007669"/>
    <property type="project" value="InterPro"/>
</dbReference>
<dbReference type="InterPro" id="IPR014721">
    <property type="entry name" value="Ribsml_uS5_D2-typ_fold_subgr"/>
</dbReference>
<dbReference type="GO" id="GO:0006355">
    <property type="term" value="P:regulation of DNA-templated transcription"/>
    <property type="evidence" value="ECO:0007669"/>
    <property type="project" value="InterPro"/>
</dbReference>
<dbReference type="InterPro" id="IPR025943">
    <property type="entry name" value="Sigma_54_int_dom_ATP-bd_2"/>
</dbReference>
<evidence type="ECO:0000313" key="11">
    <source>
        <dbReference type="Proteomes" id="UP001260090"/>
    </source>
</evidence>
<dbReference type="GO" id="GO:0030163">
    <property type="term" value="P:protein catabolic process"/>
    <property type="evidence" value="ECO:0007669"/>
    <property type="project" value="InterPro"/>
</dbReference>
<dbReference type="SMART" id="SM00382">
    <property type="entry name" value="AAA"/>
    <property type="match status" value="1"/>
</dbReference>
<evidence type="ECO:0000313" key="8">
    <source>
        <dbReference type="EMBL" id="TNP18201.1"/>
    </source>
</evidence>
<dbReference type="EMBL" id="CP119875">
    <property type="protein sequence ID" value="WMY18052.1"/>
    <property type="molecule type" value="Genomic_DNA"/>
</dbReference>
<dbReference type="Proteomes" id="UP001260090">
    <property type="component" value="Chromosome"/>
</dbReference>
<dbReference type="Gene3D" id="3.30.230.10">
    <property type="match status" value="1"/>
</dbReference>
<dbReference type="InterPro" id="IPR008268">
    <property type="entry name" value="Peptidase_S16_AS"/>
</dbReference>
<feature type="active site" evidence="4">
    <location>
        <position position="488"/>
    </location>
</feature>
<dbReference type="PROSITE" id="PS51786">
    <property type="entry name" value="LON_PROTEOLYTIC"/>
    <property type="match status" value="1"/>
</dbReference>
<dbReference type="Pfam" id="PF00004">
    <property type="entry name" value="AAA"/>
    <property type="match status" value="1"/>
</dbReference>
<dbReference type="InterPro" id="IPR003959">
    <property type="entry name" value="ATPase_AAA_core"/>
</dbReference>
<dbReference type="Pfam" id="PF05362">
    <property type="entry name" value="Lon_C"/>
    <property type="match status" value="1"/>
</dbReference>
<feature type="domain" description="Sigma-54 factor interaction" evidence="6">
    <location>
        <begin position="93"/>
        <end position="266"/>
    </location>
</feature>
<name>A0A5C5ADD3_9BACI</name>
<accession>A0A5C5ADD3</accession>
<keyword evidence="5" id="KW-0812">Transmembrane</keyword>
<dbReference type="SUPFAM" id="SSF54211">
    <property type="entry name" value="Ribosomal protein S5 domain 2-like"/>
    <property type="match status" value="1"/>
</dbReference>
<comment type="catalytic activity">
    <reaction evidence="4">
        <text>Hydrolysis of proteins in presence of ATP.</text>
        <dbReference type="EC" id="3.4.21.53"/>
    </reaction>
</comment>
<evidence type="ECO:0000256" key="2">
    <source>
        <dbReference type="ARBA" id="ARBA00022801"/>
    </source>
</evidence>
<organism evidence="8 10">
    <name type="scientific">Bacillus tropicus</name>
    <dbReference type="NCBI Taxonomy" id="2026188"/>
    <lineage>
        <taxon>Bacteria</taxon>
        <taxon>Bacillati</taxon>
        <taxon>Bacillota</taxon>
        <taxon>Bacilli</taxon>
        <taxon>Bacillales</taxon>
        <taxon>Bacillaceae</taxon>
        <taxon>Bacillus</taxon>
        <taxon>Bacillus cereus group</taxon>
    </lineage>
</organism>
<dbReference type="InterPro" id="IPR020568">
    <property type="entry name" value="Ribosomal_Su5_D2-typ_SF"/>
</dbReference>
<feature type="active site" evidence="4">
    <location>
        <position position="445"/>
    </location>
</feature>
<dbReference type="InterPro" id="IPR014251">
    <property type="entry name" value="Spore_LonB"/>
</dbReference>
<evidence type="ECO:0000313" key="10">
    <source>
        <dbReference type="Proteomes" id="UP000312495"/>
    </source>
</evidence>
<protein>
    <recommendedName>
        <fullName evidence="4">endopeptidase La</fullName>
        <ecNumber evidence="4">3.4.21.53</ecNumber>
    </recommendedName>
</protein>
<evidence type="ECO:0000256" key="3">
    <source>
        <dbReference type="ARBA" id="ARBA00022825"/>
    </source>
</evidence>
<dbReference type="NCBIfam" id="TIGR02902">
    <property type="entry name" value="spore_lonB"/>
    <property type="match status" value="1"/>
</dbReference>
<dbReference type="PROSITE" id="PS00676">
    <property type="entry name" value="SIGMA54_INTERACT_2"/>
    <property type="match status" value="1"/>
</dbReference>
<dbReference type="GO" id="GO:0006508">
    <property type="term" value="P:proteolysis"/>
    <property type="evidence" value="ECO:0007669"/>
    <property type="project" value="UniProtKB-KW"/>
</dbReference>
<dbReference type="GeneID" id="93006630"/>
<gene>
    <name evidence="8" type="primary">lonB</name>
    <name evidence="8" type="ORF">FHY71_02105</name>
    <name evidence="9" type="ORF">P3F89_04990</name>
</gene>
<feature type="transmembrane region" description="Helical" evidence="5">
    <location>
        <begin position="6"/>
        <end position="26"/>
    </location>
</feature>
<reference evidence="8 10" key="1">
    <citation type="submission" date="2019-06" db="EMBL/GenBank/DDBJ databases">
        <title>Biocontrol Bacillus strains from Vietnam.</title>
        <authorList>
            <person name="Borriss R."/>
            <person name="Lasch P."/>
            <person name="Thanh Tam L.T."/>
            <person name="Luong P.T."/>
            <person name="Phuong Thao L.T."/>
            <person name="Kim Chung L.T."/>
        </authorList>
    </citation>
    <scope>NUCLEOTIDE SEQUENCE [LARGE SCALE GENOMIC DNA]</scope>
    <source>
        <strain evidence="8 10">SN1</strain>
    </source>
</reference>
<evidence type="ECO:0000256" key="4">
    <source>
        <dbReference type="PROSITE-ProRule" id="PRU01122"/>
    </source>
</evidence>
<dbReference type="EMBL" id="VEPV01000001">
    <property type="protein sequence ID" value="TNP18201.1"/>
    <property type="molecule type" value="Genomic_DNA"/>
</dbReference>
<dbReference type="GO" id="GO:0004176">
    <property type="term" value="F:ATP-dependent peptidase activity"/>
    <property type="evidence" value="ECO:0007669"/>
    <property type="project" value="UniProtKB-UniRule"/>
</dbReference>
<dbReference type="RefSeq" id="WP_033686406.1">
    <property type="nucleotide sequence ID" value="NZ_CP020937.1"/>
</dbReference>
<keyword evidence="5" id="KW-1133">Transmembrane helix</keyword>
<feature type="domain" description="Lon proteolytic" evidence="7">
    <location>
        <begin position="349"/>
        <end position="535"/>
    </location>
</feature>
<evidence type="ECO:0000259" key="7">
    <source>
        <dbReference type="PROSITE" id="PS51786"/>
    </source>
</evidence>
<dbReference type="InterPro" id="IPR003593">
    <property type="entry name" value="AAA+_ATPase"/>
</dbReference>
<dbReference type="Gene3D" id="3.40.50.300">
    <property type="entry name" value="P-loop containing nucleotide triphosphate hydrolases"/>
    <property type="match status" value="2"/>
</dbReference>
<dbReference type="SUPFAM" id="SSF52540">
    <property type="entry name" value="P-loop containing nucleoside triphosphate hydrolases"/>
    <property type="match status" value="1"/>
</dbReference>
<dbReference type="PRINTS" id="PR00830">
    <property type="entry name" value="ENDOLAPTASE"/>
</dbReference>
<evidence type="ECO:0000256" key="1">
    <source>
        <dbReference type="ARBA" id="ARBA00022670"/>
    </source>
</evidence>
<dbReference type="Proteomes" id="UP000312495">
    <property type="component" value="Unassembled WGS sequence"/>
</dbReference>
<dbReference type="GO" id="GO:0004252">
    <property type="term" value="F:serine-type endopeptidase activity"/>
    <property type="evidence" value="ECO:0007669"/>
    <property type="project" value="UniProtKB-UniRule"/>
</dbReference>
<dbReference type="InterPro" id="IPR027065">
    <property type="entry name" value="Lon_Prtase"/>
</dbReference>
<dbReference type="CDD" id="cd00009">
    <property type="entry name" value="AAA"/>
    <property type="match status" value="1"/>
</dbReference>
<proteinExistence type="inferred from homology"/>
<dbReference type="AlphaFoldDB" id="A0A5C5ADD3"/>
<dbReference type="InterPro" id="IPR002078">
    <property type="entry name" value="Sigma_54_int"/>
</dbReference>
<keyword evidence="5" id="KW-0472">Membrane</keyword>
<reference evidence="9 11" key="2">
    <citation type="submission" date="2023-03" db="EMBL/GenBank/DDBJ databases">
        <title>Plant growth-promoting bacteria for biocontrol of bacterial wilt in tomato.</title>
        <authorList>
            <person name="Song J."/>
            <person name="Jin Y.J."/>
        </authorList>
    </citation>
    <scope>NUCLEOTIDE SEQUENCE [LARGE SCALE GENOMIC DNA]</scope>
    <source>
        <strain evidence="9 11">T36S-23</strain>
    </source>
</reference>
<evidence type="ECO:0000313" key="9">
    <source>
        <dbReference type="EMBL" id="WMY18052.1"/>
    </source>
</evidence>